<keyword evidence="4" id="KW-1015">Disulfide bond</keyword>
<dbReference type="FunCoup" id="A0A6I8PPG1">
    <property type="interactions" value="1"/>
</dbReference>
<dbReference type="PROSITE" id="PS01180">
    <property type="entry name" value="CUB"/>
    <property type="match status" value="3"/>
</dbReference>
<evidence type="ECO:0000256" key="2">
    <source>
        <dbReference type="ARBA" id="ARBA00022737"/>
    </source>
</evidence>
<dbReference type="SUPFAM" id="SSF49854">
    <property type="entry name" value="Spermadhesin, CUB domain"/>
    <property type="match status" value="3"/>
</dbReference>
<dbReference type="InterPro" id="IPR000859">
    <property type="entry name" value="CUB_dom"/>
</dbReference>
<dbReference type="InterPro" id="IPR035914">
    <property type="entry name" value="Sperma_CUB_dom_sf"/>
</dbReference>
<gene>
    <name evidence="10" type="primary">cdcp2</name>
</gene>
<dbReference type="Bgee" id="ENSXETG00000032341">
    <property type="expression patterns" value="Expressed in egg cell and 2 other cell types or tissues"/>
</dbReference>
<feature type="region of interest" description="Disordered" evidence="6">
    <location>
        <begin position="488"/>
        <end position="507"/>
    </location>
</feature>
<organism evidence="10">
    <name type="scientific">Xenopus tropicalis</name>
    <name type="common">Western clawed frog</name>
    <name type="synonym">Silurana tropicalis</name>
    <dbReference type="NCBI Taxonomy" id="8364"/>
    <lineage>
        <taxon>Eukaryota</taxon>
        <taxon>Metazoa</taxon>
        <taxon>Chordata</taxon>
        <taxon>Craniata</taxon>
        <taxon>Vertebrata</taxon>
        <taxon>Euteleostomi</taxon>
        <taxon>Amphibia</taxon>
        <taxon>Batrachia</taxon>
        <taxon>Anura</taxon>
        <taxon>Pipoidea</taxon>
        <taxon>Pipidae</taxon>
        <taxon>Xenopodinae</taxon>
        <taxon>Xenopus</taxon>
        <taxon>Silurana</taxon>
    </lineage>
</organism>
<dbReference type="Gene3D" id="2.60.120.290">
    <property type="entry name" value="Spermadhesin, CUB domain"/>
    <property type="match status" value="3"/>
</dbReference>
<dbReference type="Ensembl" id="ENSXETT00000065877">
    <property type="protein sequence ID" value="ENSXETP00000061203"/>
    <property type="gene ID" value="ENSXETG00000032341"/>
</dbReference>
<dbReference type="FunFam" id="2.60.120.290:FF:000013">
    <property type="entry name" value="Membrane frizzled-related protein"/>
    <property type="match status" value="3"/>
</dbReference>
<feature type="chain" id="PRO_5027670178" evidence="8">
    <location>
        <begin position="24"/>
        <end position="536"/>
    </location>
</feature>
<dbReference type="GeneTree" id="ENSGT00940000158291"/>
<evidence type="ECO:0000256" key="6">
    <source>
        <dbReference type="SAM" id="MobiDB-lite"/>
    </source>
</evidence>
<dbReference type="GO" id="GO:0006508">
    <property type="term" value="P:proteolysis"/>
    <property type="evidence" value="ECO:0007669"/>
    <property type="project" value="UniProtKB-KW"/>
</dbReference>
<accession>A0A6I8PPG1</accession>
<reference evidence="10" key="1">
    <citation type="journal article" date="2010" name="Science">
        <title>The genome of the Western clawed frog Xenopus tropicalis.</title>
        <authorList>
            <person name="Hellsten U."/>
            <person name="Harland R.M."/>
            <person name="Gilchrist M.J."/>
            <person name="Hendrix D."/>
            <person name="Jurka J."/>
            <person name="Kapitonov V."/>
            <person name="Ovcharenko I."/>
            <person name="Putnam N.H."/>
            <person name="Shu S."/>
            <person name="Taher L."/>
            <person name="Blitz I.L."/>
            <person name="Blumberg B."/>
            <person name="Dichmann D.S."/>
            <person name="Dubchak I."/>
            <person name="Amaya E."/>
            <person name="Detter J.C."/>
            <person name="Fletcher R."/>
            <person name="Gerhard D.S."/>
            <person name="Goodstein D."/>
            <person name="Graves T."/>
            <person name="Grigoriev I.V."/>
            <person name="Grimwood J."/>
            <person name="Kawashima T."/>
            <person name="Lindquist E."/>
            <person name="Lucas S.M."/>
            <person name="Mead P.E."/>
            <person name="Mitros T."/>
            <person name="Ogino H."/>
            <person name="Ohta Y."/>
            <person name="Poliakov A.V."/>
            <person name="Pollet N."/>
            <person name="Robert J."/>
            <person name="Salamov A."/>
            <person name="Sater A.K."/>
            <person name="Schmutz J."/>
            <person name="Terry A."/>
            <person name="Vize P.D."/>
            <person name="Warren W.C."/>
            <person name="Wells D."/>
            <person name="Wills A."/>
            <person name="Wilson R.K."/>
            <person name="Zimmerman L.B."/>
            <person name="Zorn A.M."/>
            <person name="Grainger R."/>
            <person name="Grammer T."/>
            <person name="Khokha M.K."/>
            <person name="Richardson P.M."/>
            <person name="Rokhsar D.S."/>
        </authorList>
    </citation>
    <scope>NUCLEOTIDE SEQUENCE [LARGE SCALE GENOMIC DNA]</scope>
    <source>
        <strain evidence="10">Nigerian</strain>
    </source>
</reference>
<feature type="domain" description="CUB" evidence="9">
    <location>
        <begin position="29"/>
        <end position="142"/>
    </location>
</feature>
<dbReference type="PANTHER" id="PTHR24251">
    <property type="entry name" value="OVOCHYMASE-RELATED"/>
    <property type="match status" value="1"/>
</dbReference>
<dbReference type="Pfam" id="PF00431">
    <property type="entry name" value="CUB"/>
    <property type="match status" value="3"/>
</dbReference>
<evidence type="ECO:0000256" key="5">
    <source>
        <dbReference type="PROSITE-ProRule" id="PRU00059"/>
    </source>
</evidence>
<keyword evidence="3" id="KW-0378">Hydrolase</keyword>
<feature type="signal peptide" evidence="8">
    <location>
        <begin position="1"/>
        <end position="23"/>
    </location>
</feature>
<evidence type="ECO:0000256" key="4">
    <source>
        <dbReference type="ARBA" id="ARBA00023157"/>
    </source>
</evidence>
<comment type="caution">
    <text evidence="5">Lacks conserved residue(s) required for the propagation of feature annotation.</text>
</comment>
<dbReference type="SMART" id="SM00042">
    <property type="entry name" value="CUB"/>
    <property type="match status" value="3"/>
</dbReference>
<evidence type="ECO:0000256" key="3">
    <source>
        <dbReference type="ARBA" id="ARBA00022801"/>
    </source>
</evidence>
<feature type="domain" description="CUB" evidence="9">
    <location>
        <begin position="144"/>
        <end position="255"/>
    </location>
</feature>
<keyword evidence="2" id="KW-0677">Repeat</keyword>
<evidence type="ECO:0000256" key="1">
    <source>
        <dbReference type="ARBA" id="ARBA00022670"/>
    </source>
</evidence>
<keyword evidence="7" id="KW-0472">Membrane</keyword>
<proteinExistence type="predicted"/>
<evidence type="ECO:0000256" key="7">
    <source>
        <dbReference type="SAM" id="Phobius"/>
    </source>
</evidence>
<keyword evidence="8" id="KW-0732">Signal</keyword>
<keyword evidence="7" id="KW-0812">Transmembrane</keyword>
<keyword evidence="1" id="KW-0645">Protease</keyword>
<dbReference type="PANTHER" id="PTHR24251:SF47">
    <property type="entry name" value="CUB DOMAIN-CONTAINING PROTEIN 2"/>
    <property type="match status" value="1"/>
</dbReference>
<protein>
    <submittedName>
        <fullName evidence="10">CUB domain containing protein 2</fullName>
    </submittedName>
</protein>
<feature type="domain" description="CUB" evidence="9">
    <location>
        <begin position="257"/>
        <end position="373"/>
    </location>
</feature>
<dbReference type="InParanoid" id="A0A6I8PPG1"/>
<feature type="transmembrane region" description="Helical" evidence="7">
    <location>
        <begin position="513"/>
        <end position="535"/>
    </location>
</feature>
<evidence type="ECO:0000259" key="9">
    <source>
        <dbReference type="PROSITE" id="PS01180"/>
    </source>
</evidence>
<sequence length="536" mass="59455">MRKIPSKYVFMITVLWEVDAVYARKGVKCGGVLSAPEGNLSSPNFPGLYPAHTECCWLIVVSEGSTIQLQFHHFNLEYHEDCEYDYVKVYNGASKDEGNLLGKFCGTSLPPQLTSSWHVLTVIFHSDKHVGSSGFYATYRKDICGGILTGLSGVITSPDYPDNYPNNAECNWLIRAAPGSTVRLTFTDFQMENEGCNFDYVAVFDGSGAEENQVRYFCGTTKPPDIKSSFSELLVVFKSDFNIGGRGFKAYYYSGECQDTFTSVKGNITSPRYPDTYPNNINCHWNIHLPAGFRIKIFFRDLELEERSSLTDGCDYDHLSVYDGEGEHSPLLGRWCGREIPPSVMSSKNKLLLVLSTDRDTASKGFVVSYIGVVPINVSCTRTDFHIQIPSQSLPQLERNHIYLGTPSCASQISGTNYKIYARFDTCRTEPQKRNNTSVIVSVLYVDFSRGAQEDIHEYEIQCEPKKKEASVHILSGADPSEMNGLVQNAAESQPSEAESAESTDKGQDGSDMVFISICILAGVLMLIAVVGLVLL</sequence>
<name>A0A6I8PPG1_XENTR</name>
<dbReference type="GO" id="GO:0008233">
    <property type="term" value="F:peptidase activity"/>
    <property type="evidence" value="ECO:0007669"/>
    <property type="project" value="UniProtKB-KW"/>
</dbReference>
<reference evidence="10" key="2">
    <citation type="submission" date="2020-05" db="UniProtKB">
        <authorList>
            <consortium name="Ensembl"/>
        </authorList>
    </citation>
    <scope>IDENTIFICATION</scope>
</reference>
<keyword evidence="7" id="KW-1133">Transmembrane helix</keyword>
<dbReference type="CDD" id="cd00041">
    <property type="entry name" value="CUB"/>
    <property type="match status" value="3"/>
</dbReference>
<evidence type="ECO:0000256" key="8">
    <source>
        <dbReference type="SAM" id="SignalP"/>
    </source>
</evidence>
<evidence type="ECO:0000313" key="10">
    <source>
        <dbReference type="Ensembl" id="ENSXETP00000061203"/>
    </source>
</evidence>
<dbReference type="AlphaFoldDB" id="A0A6I8PPG1"/>
<dbReference type="Gene3D" id="2.60.40.3210">
    <property type="entry name" value="Zona pellucida, ZP-N domain"/>
    <property type="match status" value="1"/>
</dbReference>